<dbReference type="Gene3D" id="3.30.70.1820">
    <property type="entry name" value="L1 transposable element, RRM domain"/>
    <property type="match status" value="1"/>
</dbReference>
<keyword evidence="3" id="KW-1185">Reference proteome</keyword>
<reference evidence="2" key="1">
    <citation type="submission" date="2019-08" db="EMBL/GenBank/DDBJ databases">
        <title>The genome of the North American firefly Photinus pyralis.</title>
        <authorList>
            <consortium name="Photinus pyralis genome working group"/>
            <person name="Fallon T.R."/>
            <person name="Sander Lower S.E."/>
            <person name="Weng J.-K."/>
        </authorList>
    </citation>
    <scope>NUCLEOTIDE SEQUENCE</scope>
    <source>
        <strain evidence="2">TRF0915ILg1</strain>
        <tissue evidence="2">Whole body</tissue>
    </source>
</reference>
<dbReference type="OrthoDB" id="6725610at2759"/>
<proteinExistence type="predicted"/>
<evidence type="ECO:0000256" key="1">
    <source>
        <dbReference type="SAM" id="Coils"/>
    </source>
</evidence>
<name>A0A8K0CW00_IGNLU</name>
<comment type="caution">
    <text evidence="2">The sequence shown here is derived from an EMBL/GenBank/DDBJ whole genome shotgun (WGS) entry which is preliminary data.</text>
</comment>
<organism evidence="2 3">
    <name type="scientific">Ignelater luminosus</name>
    <name type="common">Cucubano</name>
    <name type="synonym">Pyrophorus luminosus</name>
    <dbReference type="NCBI Taxonomy" id="2038154"/>
    <lineage>
        <taxon>Eukaryota</taxon>
        <taxon>Metazoa</taxon>
        <taxon>Ecdysozoa</taxon>
        <taxon>Arthropoda</taxon>
        <taxon>Hexapoda</taxon>
        <taxon>Insecta</taxon>
        <taxon>Pterygota</taxon>
        <taxon>Neoptera</taxon>
        <taxon>Endopterygota</taxon>
        <taxon>Coleoptera</taxon>
        <taxon>Polyphaga</taxon>
        <taxon>Elateriformia</taxon>
        <taxon>Elateroidea</taxon>
        <taxon>Elateridae</taxon>
        <taxon>Agrypninae</taxon>
        <taxon>Pyrophorini</taxon>
        <taxon>Ignelater</taxon>
    </lineage>
</organism>
<dbReference type="EMBL" id="VTPC01008786">
    <property type="protein sequence ID" value="KAF2892352.1"/>
    <property type="molecule type" value="Genomic_DNA"/>
</dbReference>
<evidence type="ECO:0000313" key="2">
    <source>
        <dbReference type="EMBL" id="KAF2892352.1"/>
    </source>
</evidence>
<keyword evidence="1" id="KW-0175">Coiled coil</keyword>
<gene>
    <name evidence="2" type="ORF">ILUMI_13818</name>
</gene>
<dbReference type="Proteomes" id="UP000801492">
    <property type="component" value="Unassembled WGS sequence"/>
</dbReference>
<protein>
    <submittedName>
        <fullName evidence="2">Uncharacterized protein</fullName>
    </submittedName>
</protein>
<sequence>MPKTRAETLCAIFGAPNELLEMETYQDKTKNLEMEIESVKKGANKYKDELQQYTRLNSLRVFNIPEKPGECTDNVIITLCKEKLGVDISVADIDCSHRLPAREPNLKPIIVRFVSRNVKKLVYSKNKLLKGSHIVIKEDLTKERIQLLKQASVKYGSKTFKDQISNYISRAYQNLRKIFPHRSSLHIETKKRLCEAFVLSQFNYGVPVYRAALDNVTSGRIQKVQNSCLRYVYWIRKYDHVSHNLVDSG</sequence>
<evidence type="ECO:0000313" key="3">
    <source>
        <dbReference type="Proteomes" id="UP000801492"/>
    </source>
</evidence>
<accession>A0A8K0CW00</accession>
<feature type="coiled-coil region" evidence="1">
    <location>
        <begin position="22"/>
        <end position="56"/>
    </location>
</feature>
<dbReference type="AlphaFoldDB" id="A0A8K0CW00"/>